<dbReference type="OrthoDB" id="1658at2759"/>
<dbReference type="PANTHER" id="PTHR11129:SF2">
    <property type="entry name" value="GERANYLGERANYL TRANSFERASE TYPE-2 SUBUNIT ALPHA"/>
    <property type="match status" value="1"/>
</dbReference>
<evidence type="ECO:0000313" key="9">
    <source>
        <dbReference type="Proteomes" id="UP000053831"/>
    </source>
</evidence>
<evidence type="ECO:0000313" key="8">
    <source>
        <dbReference type="EMBL" id="KOS22802.1"/>
    </source>
</evidence>
<comment type="function">
    <text evidence="6">Catalyzes the transfer of a geranyl-geranyl moiety from geranyl-geranyl pyrophosphate to cysteines occuring in specific C-terminal amino acid sequences.</text>
</comment>
<dbReference type="EMBL" id="LGSR01000002">
    <property type="protein sequence ID" value="KOS22802.1"/>
    <property type="molecule type" value="Genomic_DNA"/>
</dbReference>
<keyword evidence="3 6" id="KW-0808">Transferase</keyword>
<name>A0A0M9VX59_ESCWE</name>
<evidence type="ECO:0000256" key="3">
    <source>
        <dbReference type="ARBA" id="ARBA00022679"/>
    </source>
</evidence>
<dbReference type="SUPFAM" id="SSF48439">
    <property type="entry name" value="Protein prenylyltransferase"/>
    <property type="match status" value="1"/>
</dbReference>
<evidence type="ECO:0000256" key="5">
    <source>
        <dbReference type="ARBA" id="ARBA00047658"/>
    </source>
</evidence>
<keyword evidence="4" id="KW-0677">Repeat</keyword>
<feature type="compositionally biased region" description="Basic and acidic residues" evidence="7">
    <location>
        <begin position="125"/>
        <end position="134"/>
    </location>
</feature>
<evidence type="ECO:0000256" key="2">
    <source>
        <dbReference type="ARBA" id="ARBA00022602"/>
    </source>
</evidence>
<keyword evidence="9" id="KW-1185">Reference proteome</keyword>
<gene>
    <name evidence="8" type="ORF">ESCO_003722</name>
</gene>
<dbReference type="GO" id="GO:0097354">
    <property type="term" value="P:prenylation"/>
    <property type="evidence" value="ECO:0007669"/>
    <property type="project" value="UniProtKB-UniRule"/>
</dbReference>
<evidence type="ECO:0000256" key="4">
    <source>
        <dbReference type="ARBA" id="ARBA00022737"/>
    </source>
</evidence>
<dbReference type="Proteomes" id="UP000053831">
    <property type="component" value="Unassembled WGS sequence"/>
</dbReference>
<dbReference type="Pfam" id="PF01239">
    <property type="entry name" value="PPTA"/>
    <property type="match status" value="5"/>
</dbReference>
<evidence type="ECO:0000256" key="7">
    <source>
        <dbReference type="SAM" id="MobiDB-lite"/>
    </source>
</evidence>
<dbReference type="STRING" id="150374.A0A0M9VX59"/>
<organism evidence="8 9">
    <name type="scientific">Escovopsis weberi</name>
    <dbReference type="NCBI Taxonomy" id="150374"/>
    <lineage>
        <taxon>Eukaryota</taxon>
        <taxon>Fungi</taxon>
        <taxon>Dikarya</taxon>
        <taxon>Ascomycota</taxon>
        <taxon>Pezizomycotina</taxon>
        <taxon>Sordariomycetes</taxon>
        <taxon>Hypocreomycetidae</taxon>
        <taxon>Hypocreales</taxon>
        <taxon>Hypocreaceae</taxon>
        <taxon>Escovopsis</taxon>
    </lineage>
</organism>
<dbReference type="Gene3D" id="1.25.40.120">
    <property type="entry name" value="Protein prenylyltransferase"/>
    <property type="match status" value="2"/>
</dbReference>
<keyword evidence="2 6" id="KW-0637">Prenyltransferase</keyword>
<feature type="compositionally biased region" description="Low complexity" evidence="7">
    <location>
        <begin position="96"/>
        <end position="111"/>
    </location>
</feature>
<dbReference type="PROSITE" id="PS51147">
    <property type="entry name" value="PFTA"/>
    <property type="match status" value="3"/>
</dbReference>
<dbReference type="PANTHER" id="PTHR11129">
    <property type="entry name" value="PROTEIN FARNESYLTRANSFERASE ALPHA SUBUNIT/RAB GERANYLGERANYL TRANSFERASE ALPHA SUBUNIT"/>
    <property type="match status" value="1"/>
</dbReference>
<protein>
    <recommendedName>
        <fullName evidence="6">Geranylgeranyl transferase type-2 subunit alpha</fullName>
        <ecNumber evidence="6">2.5.1.60</ecNumber>
    </recommendedName>
    <alternativeName>
        <fullName evidence="6">Geranylgeranyl transferase type II subunit alpha</fullName>
    </alternativeName>
</protein>
<comment type="similarity">
    <text evidence="1 6">Belongs to the protein prenyltransferase subunit alpha family.</text>
</comment>
<comment type="caution">
    <text evidence="8">The sequence shown here is derived from an EMBL/GenBank/DDBJ whole genome shotgun (WGS) entry which is preliminary data.</text>
</comment>
<comment type="catalytic activity">
    <reaction evidence="5 6">
        <text>geranylgeranyl diphosphate + L-cysteinyl-[protein] = S-geranylgeranyl-L-cysteinyl-[protein] + diphosphate</text>
        <dbReference type="Rhea" id="RHEA:21240"/>
        <dbReference type="Rhea" id="RHEA-COMP:10131"/>
        <dbReference type="Rhea" id="RHEA-COMP:11537"/>
        <dbReference type="ChEBI" id="CHEBI:29950"/>
        <dbReference type="ChEBI" id="CHEBI:33019"/>
        <dbReference type="ChEBI" id="CHEBI:57533"/>
        <dbReference type="ChEBI" id="CHEBI:86021"/>
        <dbReference type="EC" id="2.5.1.60"/>
    </reaction>
</comment>
<evidence type="ECO:0000256" key="1">
    <source>
        <dbReference type="ARBA" id="ARBA00006734"/>
    </source>
</evidence>
<dbReference type="GO" id="GO:0005968">
    <property type="term" value="C:Rab-protein geranylgeranyltransferase complex"/>
    <property type="evidence" value="ECO:0007669"/>
    <property type="project" value="TreeGrafter"/>
</dbReference>
<sequence length="373" mass="42790">MATHDVPRATRPRTEEERQQELDKIDKYRSLEDQFRLQVASTQPGPETLQLTTKLLRLNPEYYTVWNARRRCLLSGALFKPSNAASTPVPLANTGSASSPAESSPTSPSESLKTSALPGHGPASETHDDESRDDQARDVIRAELDFIVPLLMQHPKCYWIWNYRTWILQQAIEKLQVPVAKAIWEEELALVGKMLHRDSRNFHAWAYRRHVVSQLESPALEGQSMVDAEFEYTTKMIHKDLSNFSAWHNRSQLVCRLLDERSSSDAARREFLDQEFELVLRGLDVGPEDQSLWYYHQFLVSNVTGHGDRPTIAPNLATSEREAIIRREIDAIKELLEDYDDIKWIYEVLVELRGLDPMRNGRWDDLAKGLGLA</sequence>
<dbReference type="InterPro" id="IPR002088">
    <property type="entry name" value="Prenyl_trans_a"/>
</dbReference>
<dbReference type="AlphaFoldDB" id="A0A0M9VX59"/>
<accession>A0A0M9VX59</accession>
<dbReference type="GO" id="GO:0004663">
    <property type="term" value="F:Rab geranylgeranyltransferase activity"/>
    <property type="evidence" value="ECO:0007669"/>
    <property type="project" value="UniProtKB-UniRule"/>
</dbReference>
<proteinExistence type="inferred from homology"/>
<dbReference type="EC" id="2.5.1.60" evidence="6"/>
<reference evidence="8 9" key="1">
    <citation type="submission" date="2015-07" db="EMBL/GenBank/DDBJ databases">
        <title>The genome of the fungus Escovopsis weberi, a specialized disease agent of ant agriculture.</title>
        <authorList>
            <person name="de Man T.J."/>
            <person name="Stajich J.E."/>
            <person name="Kubicek C.P."/>
            <person name="Chenthamara K."/>
            <person name="Atanasova L."/>
            <person name="Druzhinina I.S."/>
            <person name="Birnbaum S."/>
            <person name="Barribeau S.M."/>
            <person name="Teiling C."/>
            <person name="Suen G."/>
            <person name="Currie C."/>
            <person name="Gerardo N.M."/>
        </authorList>
    </citation>
    <scope>NUCLEOTIDE SEQUENCE [LARGE SCALE GENOMIC DNA]</scope>
</reference>
<evidence type="ECO:0000256" key="6">
    <source>
        <dbReference type="RuleBase" id="RU367120"/>
    </source>
</evidence>
<feature type="region of interest" description="Disordered" evidence="7">
    <location>
        <begin position="90"/>
        <end position="134"/>
    </location>
</feature>
<feature type="region of interest" description="Disordered" evidence="7">
    <location>
        <begin position="1"/>
        <end position="27"/>
    </location>
</feature>